<comment type="caution">
    <text evidence="11">The sequence shown here is derived from an EMBL/GenBank/DDBJ whole genome shotgun (WGS) entry which is preliminary data.</text>
</comment>
<dbReference type="PANTHER" id="PTHR24186">
    <property type="entry name" value="PROTEIN PHOSPHATASE 1 REGULATORY SUBUNIT"/>
    <property type="match status" value="1"/>
</dbReference>
<dbReference type="Pfam" id="PF13962">
    <property type="entry name" value="PGG"/>
    <property type="match status" value="1"/>
</dbReference>
<feature type="repeat" description="ANK" evidence="7">
    <location>
        <begin position="69"/>
        <end position="91"/>
    </location>
</feature>
<dbReference type="Gramene" id="PRQ51048">
    <property type="protein sequence ID" value="PRQ51048"/>
    <property type="gene ID" value="RchiOBHm_Chr2g0140001"/>
</dbReference>
<dbReference type="OrthoDB" id="20872at2759"/>
<evidence type="ECO:0000256" key="2">
    <source>
        <dbReference type="ARBA" id="ARBA00022692"/>
    </source>
</evidence>
<evidence type="ECO:0000256" key="7">
    <source>
        <dbReference type="PROSITE-ProRule" id="PRU00023"/>
    </source>
</evidence>
<dbReference type="SMART" id="SM00248">
    <property type="entry name" value="ANK"/>
    <property type="match status" value="8"/>
</dbReference>
<accession>A0A2P6RX79</accession>
<organism evidence="11 12">
    <name type="scientific">Rosa chinensis</name>
    <name type="common">China rose</name>
    <dbReference type="NCBI Taxonomy" id="74649"/>
    <lineage>
        <taxon>Eukaryota</taxon>
        <taxon>Viridiplantae</taxon>
        <taxon>Streptophyta</taxon>
        <taxon>Embryophyta</taxon>
        <taxon>Tracheophyta</taxon>
        <taxon>Spermatophyta</taxon>
        <taxon>Magnoliopsida</taxon>
        <taxon>eudicotyledons</taxon>
        <taxon>Gunneridae</taxon>
        <taxon>Pentapetalae</taxon>
        <taxon>rosids</taxon>
        <taxon>fabids</taxon>
        <taxon>Rosales</taxon>
        <taxon>Rosaceae</taxon>
        <taxon>Rosoideae</taxon>
        <taxon>Rosoideae incertae sedis</taxon>
        <taxon>Rosa</taxon>
    </lineage>
</organism>
<dbReference type="AlphaFoldDB" id="A0A2P6RX79"/>
<dbReference type="Proteomes" id="UP000238479">
    <property type="component" value="Chromosome 2"/>
</dbReference>
<comment type="subcellular location">
    <subcellularLocation>
        <location evidence="1">Membrane</location>
        <topology evidence="1">Multi-pass membrane protein</topology>
    </subcellularLocation>
</comment>
<protein>
    <submittedName>
        <fullName evidence="11">Putative ankyrin repeat-containing domain, PGG domain-containing protein</fullName>
    </submittedName>
</protein>
<keyword evidence="6 9" id="KW-0472">Membrane</keyword>
<feature type="repeat" description="ANK" evidence="7">
    <location>
        <begin position="170"/>
        <end position="202"/>
    </location>
</feature>
<evidence type="ECO:0000256" key="1">
    <source>
        <dbReference type="ARBA" id="ARBA00004141"/>
    </source>
</evidence>
<evidence type="ECO:0000313" key="11">
    <source>
        <dbReference type="EMBL" id="PRQ51048.1"/>
    </source>
</evidence>
<dbReference type="OMA" id="QHMANEQ"/>
<keyword evidence="2 9" id="KW-0812">Transmembrane</keyword>
<keyword evidence="5 7" id="KW-0040">ANK repeat</keyword>
<evidence type="ECO:0000256" key="5">
    <source>
        <dbReference type="ARBA" id="ARBA00023043"/>
    </source>
</evidence>
<evidence type="ECO:0000256" key="6">
    <source>
        <dbReference type="ARBA" id="ARBA00023136"/>
    </source>
</evidence>
<dbReference type="EMBL" id="PDCK01000040">
    <property type="protein sequence ID" value="PRQ51048.1"/>
    <property type="molecule type" value="Genomic_DNA"/>
</dbReference>
<keyword evidence="12" id="KW-1185">Reference proteome</keyword>
<gene>
    <name evidence="11" type="ORF">RchiOBHm_Chr2g0140001</name>
</gene>
<dbReference type="PROSITE" id="PS50088">
    <property type="entry name" value="ANK_REPEAT"/>
    <property type="match status" value="3"/>
</dbReference>
<evidence type="ECO:0000256" key="9">
    <source>
        <dbReference type="SAM" id="Phobius"/>
    </source>
</evidence>
<evidence type="ECO:0000256" key="3">
    <source>
        <dbReference type="ARBA" id="ARBA00022737"/>
    </source>
</evidence>
<dbReference type="InterPro" id="IPR002110">
    <property type="entry name" value="Ankyrin_rpt"/>
</dbReference>
<feature type="domain" description="PGG" evidence="10">
    <location>
        <begin position="477"/>
        <end position="586"/>
    </location>
</feature>
<feature type="transmembrane region" description="Helical" evidence="9">
    <location>
        <begin position="535"/>
        <end position="553"/>
    </location>
</feature>
<dbReference type="SUPFAM" id="SSF48403">
    <property type="entry name" value="Ankyrin repeat"/>
    <property type="match status" value="2"/>
</dbReference>
<feature type="region of interest" description="Disordered" evidence="8">
    <location>
        <begin position="439"/>
        <end position="466"/>
    </location>
</feature>
<dbReference type="PANTHER" id="PTHR24186:SF38">
    <property type="entry name" value="ANKYRIN REPEAT FAMILY PROTEIN"/>
    <property type="match status" value="1"/>
</dbReference>
<dbReference type="GO" id="GO:0005886">
    <property type="term" value="C:plasma membrane"/>
    <property type="evidence" value="ECO:0007669"/>
    <property type="project" value="TreeGrafter"/>
</dbReference>
<evidence type="ECO:0000313" key="12">
    <source>
        <dbReference type="Proteomes" id="UP000238479"/>
    </source>
</evidence>
<dbReference type="PROSITE" id="PS50297">
    <property type="entry name" value="ANK_REP_REGION"/>
    <property type="match status" value="3"/>
</dbReference>
<dbReference type="Pfam" id="PF12796">
    <property type="entry name" value="Ank_2"/>
    <property type="match status" value="2"/>
</dbReference>
<evidence type="ECO:0000259" key="10">
    <source>
        <dbReference type="Pfam" id="PF13962"/>
    </source>
</evidence>
<keyword evidence="4 9" id="KW-1133">Transmembrane helix</keyword>
<keyword evidence="3" id="KW-0677">Repeat</keyword>
<feature type="transmembrane region" description="Helical" evidence="9">
    <location>
        <begin position="600"/>
        <end position="623"/>
    </location>
</feature>
<proteinExistence type="predicted"/>
<dbReference type="STRING" id="74649.A0A2P6RX79"/>
<feature type="repeat" description="ANK" evidence="7">
    <location>
        <begin position="204"/>
        <end position="225"/>
    </location>
</feature>
<feature type="transmembrane region" description="Helical" evidence="9">
    <location>
        <begin position="565"/>
        <end position="588"/>
    </location>
</feature>
<dbReference type="Gene3D" id="1.25.40.20">
    <property type="entry name" value="Ankyrin repeat-containing domain"/>
    <property type="match status" value="1"/>
</dbReference>
<sequence length="690" mass="77020">MIPGLFEAIARNDTRTFIDLVENNGGSLIQKTEETKNSVLHLAARFGHVELVAYITKRLPDLVSVGNIKGETPLHEACRQGNTSVVKLLLEVNPYVACSLNHEMQTAFYMACSHGNVDVVKHMTNQPGVLDAEEHEVCSPLHLAIAEGFIDIVKSILEACPKFAWKVDSKGLLPLHLACETGHVEITRTLLTIDPNLALEFNPYGYTPLHLAAMNGQIQILEELLLCSPKSLELLTRDRETVFHLSVRFNRYSMFTSLAKNYNDTNLLNQADKHGNTILHLTVAAGNTRLSEYIIRNTTVDVNFKNQRGETALDILNQQRTLSDLRNMLKSFGGRTSTELFPLTPKVDEIDSETTTLESPRAALEQEFEMLFEGNMQPGSDQYDCEIGRGRMARNCTGVIPFMMDSILRNNQPLEEFTTVQAKMNPCHQVVMNSDNDFGSNSSRTRMSSQVSNPKQVPKTRGKNKVGKTRQYEIYREALQNTRNTITIVAVLIASVTFTAGVNPPGGVYQDGRLKGQSTVGRTTAFKVFTISNTAALFISMCIVIVLVSIIPFRRKSLMKLLVIAHKVLWVAVSLMATAYIAASWIIMPHGHGEGENWTLELVISVCAGTMGFVFLCLGVTWTKHRLMKLKWRKQICKTAEERAHTQAALAQEQAHKRAQQITQDTPEYSFSVSMNDHAEGFEELGCHTY</sequence>
<reference evidence="11 12" key="1">
    <citation type="journal article" date="2018" name="Nat. Genet.">
        <title>The Rosa genome provides new insights in the design of modern roses.</title>
        <authorList>
            <person name="Bendahmane M."/>
        </authorList>
    </citation>
    <scope>NUCLEOTIDE SEQUENCE [LARGE SCALE GENOMIC DNA]</scope>
    <source>
        <strain evidence="12">cv. Old Blush</strain>
    </source>
</reference>
<feature type="compositionally biased region" description="Polar residues" evidence="8">
    <location>
        <begin position="439"/>
        <end position="455"/>
    </location>
</feature>
<name>A0A2P6RX79_ROSCH</name>
<evidence type="ECO:0000256" key="4">
    <source>
        <dbReference type="ARBA" id="ARBA00022989"/>
    </source>
</evidence>
<evidence type="ECO:0000256" key="8">
    <source>
        <dbReference type="SAM" id="MobiDB-lite"/>
    </source>
</evidence>
<dbReference type="InterPro" id="IPR036770">
    <property type="entry name" value="Ankyrin_rpt-contain_sf"/>
</dbReference>
<dbReference type="InterPro" id="IPR026961">
    <property type="entry name" value="PGG_dom"/>
</dbReference>